<keyword evidence="3" id="KW-0326">Glycosidase</keyword>
<dbReference type="Pfam" id="PF18564">
    <property type="entry name" value="Glyco_hydro_5_C"/>
    <property type="match status" value="1"/>
</dbReference>
<dbReference type="InterPro" id="IPR018087">
    <property type="entry name" value="Glyco_hydro_5_CS"/>
</dbReference>
<dbReference type="InterPro" id="IPR017853">
    <property type="entry name" value="GH"/>
</dbReference>
<evidence type="ECO:0000313" key="6">
    <source>
        <dbReference type="EMBL" id="OCF33707.1"/>
    </source>
</evidence>
<dbReference type="EMBL" id="KI669504">
    <property type="protein sequence ID" value="OCF33707.1"/>
    <property type="molecule type" value="Genomic_DNA"/>
</dbReference>
<dbReference type="PANTHER" id="PTHR31308:SF5">
    <property type="entry name" value="ERGOSTERYL-BETA-GLUCOSIDASE"/>
    <property type="match status" value="1"/>
</dbReference>
<dbReference type="GO" id="GO:1904462">
    <property type="term" value="P:ergosteryl 3-beta-D-glucoside catabolic process"/>
    <property type="evidence" value="ECO:0007669"/>
    <property type="project" value="TreeGrafter"/>
</dbReference>
<protein>
    <submittedName>
        <fullName evidence="6">Cytoplasmic protein</fullName>
    </submittedName>
</protein>
<dbReference type="AlphaFoldDB" id="A0A1B9GRT9"/>
<keyword evidence="4" id="KW-0812">Transmembrane</keyword>
<evidence type="ECO:0000313" key="7">
    <source>
        <dbReference type="Proteomes" id="UP000092666"/>
    </source>
</evidence>
<dbReference type="STRING" id="1296120.A0A1B9GRT9"/>
<dbReference type="InterPro" id="IPR052066">
    <property type="entry name" value="Glycosphingolipid_Hydrolases"/>
</dbReference>
<keyword evidence="4" id="KW-1133">Transmembrane helix</keyword>
<reference evidence="6 7" key="1">
    <citation type="submission" date="2013-07" db="EMBL/GenBank/DDBJ databases">
        <title>The Genome Sequence of Cryptococcus heveanensis BCC8398.</title>
        <authorList>
            <consortium name="The Broad Institute Genome Sequencing Platform"/>
            <person name="Cuomo C."/>
            <person name="Litvintseva A."/>
            <person name="Chen Y."/>
            <person name="Heitman J."/>
            <person name="Sun S."/>
            <person name="Springer D."/>
            <person name="Dromer F."/>
            <person name="Young S.K."/>
            <person name="Zeng Q."/>
            <person name="Gargeya S."/>
            <person name="Fitzgerald M."/>
            <person name="Abouelleil A."/>
            <person name="Alvarado L."/>
            <person name="Berlin A.M."/>
            <person name="Chapman S.B."/>
            <person name="Dewar J."/>
            <person name="Goldberg J."/>
            <person name="Griggs A."/>
            <person name="Gujja S."/>
            <person name="Hansen M."/>
            <person name="Howarth C."/>
            <person name="Imamovic A."/>
            <person name="Larimer J."/>
            <person name="McCowan C."/>
            <person name="Murphy C."/>
            <person name="Pearson M."/>
            <person name="Priest M."/>
            <person name="Roberts A."/>
            <person name="Saif S."/>
            <person name="Shea T."/>
            <person name="Sykes S."/>
            <person name="Wortman J."/>
            <person name="Nusbaum C."/>
            <person name="Birren B."/>
        </authorList>
    </citation>
    <scope>NUCLEOTIDE SEQUENCE [LARGE SCALE GENOMIC DNA]</scope>
    <source>
        <strain evidence="6 7">BCC8398</strain>
    </source>
</reference>
<evidence type="ECO:0000256" key="3">
    <source>
        <dbReference type="ARBA" id="ARBA00023295"/>
    </source>
</evidence>
<keyword evidence="4" id="KW-0472">Membrane</keyword>
<sequence length="743" mass="84071">MLPSFEPTSLSSKTIEISGRHFVDSHGRVLQLRGANVGGSSKVPSKPVPKIHDHRKASYVNRPFSLDEADEHWRRLRSWGLTFIRITVTWDAVEHAGPGIYDEEYLAYLRALLQSMEKHGLVAYVAIHQDIWSRYSGGSGAPGWTLEAAGFDLSNDGENLALSGAAFLDGIKGGRLGGERGLWPTGYQKLAAASMNTLFWGGETFAPSLRVPNDTTTIRGQKKPENIQTFLQTAFLNMFGRLVDAVGDLDGVLGFELMNEPHAGFIGLPSIHEWNYNTDLHLGQFPSPLQSFSMGAGHPTPSVPMYTRSFPFPTRVTSYTTANETGASAWGGKACPWEKEGVWRWSDAKKQAVALQEDYFAKDRKGKKVDFYEDFYYPFVRKWEDVVESRAKGKALMRMVEAIPNEYCPEWDEEDRPKNMVYAPHWYDLNALFKKQFGFMTVNVQGLSRGMFVLKALYFGRDGAKANYAKQIKQLVLEARLKLGAVPVVIGECGVPMDINQEHALKSGDWKWQEKMMDAVISAMEAAQVGFNLWTYNPANRDDIGDDWNAENFSWYSADNRSKALKKAENTTDLDAGSRLLNVIVRPYAAATAGTPLSTTFDHETAEFSYRFSTPVRVTTAEPEISEVTEIFIPRRVYQEGSFDWTVSIGGKVQFDYENERMWVWFEDSALPNDFGPRGNGSVKNRRVDIWVPGKKRESWTQGKVVAFVLFFVLAFIGVWYAQHIEWEKERRAFMYRPDLRKY</sequence>
<name>A0A1B9GRT9_9TREE</name>
<gene>
    <name evidence="6" type="ORF">I316_04781</name>
</gene>
<dbReference type="PROSITE" id="PS00659">
    <property type="entry name" value="GLYCOSYL_HYDROL_F5"/>
    <property type="match status" value="1"/>
</dbReference>
<dbReference type="InterPro" id="IPR041036">
    <property type="entry name" value="GH5_C"/>
</dbReference>
<dbReference type="PANTHER" id="PTHR31308">
    <property type="match status" value="1"/>
</dbReference>
<reference evidence="7" key="2">
    <citation type="submission" date="2013-12" db="EMBL/GenBank/DDBJ databases">
        <title>Evolution of pathogenesis and genome organization in the Tremellales.</title>
        <authorList>
            <person name="Cuomo C."/>
            <person name="Litvintseva A."/>
            <person name="Heitman J."/>
            <person name="Chen Y."/>
            <person name="Sun S."/>
            <person name="Springer D."/>
            <person name="Dromer F."/>
            <person name="Young S."/>
            <person name="Zeng Q."/>
            <person name="Chapman S."/>
            <person name="Gujja S."/>
            <person name="Saif S."/>
            <person name="Birren B."/>
        </authorList>
    </citation>
    <scope>NUCLEOTIDE SEQUENCE [LARGE SCALE GENOMIC DNA]</scope>
    <source>
        <strain evidence="7">BCC8398</strain>
    </source>
</reference>
<dbReference type="Gene3D" id="2.60.40.1180">
    <property type="entry name" value="Golgi alpha-mannosidase II"/>
    <property type="match status" value="1"/>
</dbReference>
<accession>A0A1B9GRT9</accession>
<dbReference type="GO" id="GO:0005975">
    <property type="term" value="P:carbohydrate metabolic process"/>
    <property type="evidence" value="ECO:0007669"/>
    <property type="project" value="InterPro"/>
</dbReference>
<keyword evidence="2" id="KW-0378">Hydrolase</keyword>
<dbReference type="GO" id="GO:0050295">
    <property type="term" value="F:steryl-beta-glucosidase activity"/>
    <property type="evidence" value="ECO:0007669"/>
    <property type="project" value="TreeGrafter"/>
</dbReference>
<dbReference type="SUPFAM" id="SSF51445">
    <property type="entry name" value="(Trans)glycosidases"/>
    <property type="match status" value="2"/>
</dbReference>
<evidence type="ECO:0000256" key="4">
    <source>
        <dbReference type="SAM" id="Phobius"/>
    </source>
</evidence>
<proteinExistence type="inferred from homology"/>
<feature type="transmembrane region" description="Helical" evidence="4">
    <location>
        <begin position="705"/>
        <end position="722"/>
    </location>
</feature>
<keyword evidence="7" id="KW-1185">Reference proteome</keyword>
<evidence type="ECO:0000256" key="1">
    <source>
        <dbReference type="ARBA" id="ARBA00005641"/>
    </source>
</evidence>
<organism evidence="6 7">
    <name type="scientific">Kwoniella heveanensis BCC8398</name>
    <dbReference type="NCBI Taxonomy" id="1296120"/>
    <lineage>
        <taxon>Eukaryota</taxon>
        <taxon>Fungi</taxon>
        <taxon>Dikarya</taxon>
        <taxon>Basidiomycota</taxon>
        <taxon>Agaricomycotina</taxon>
        <taxon>Tremellomycetes</taxon>
        <taxon>Tremellales</taxon>
        <taxon>Cryptococcaceae</taxon>
        <taxon>Kwoniella</taxon>
    </lineage>
</organism>
<evidence type="ECO:0000256" key="2">
    <source>
        <dbReference type="ARBA" id="ARBA00022801"/>
    </source>
</evidence>
<dbReference type="Proteomes" id="UP000092666">
    <property type="component" value="Unassembled WGS sequence"/>
</dbReference>
<dbReference type="InterPro" id="IPR013780">
    <property type="entry name" value="Glyco_hydro_b"/>
</dbReference>
<dbReference type="Gene3D" id="3.20.20.80">
    <property type="entry name" value="Glycosidases"/>
    <property type="match status" value="2"/>
</dbReference>
<feature type="domain" description="Glycoside hydrolase family 5 C-terminal" evidence="5">
    <location>
        <begin position="586"/>
        <end position="662"/>
    </location>
</feature>
<dbReference type="OrthoDB" id="9971853at2759"/>
<evidence type="ECO:0000259" key="5">
    <source>
        <dbReference type="Pfam" id="PF18564"/>
    </source>
</evidence>
<comment type="similarity">
    <text evidence="1">Belongs to the glycosyl hydrolase 5 (cellulase A) family.</text>
</comment>